<keyword evidence="3" id="KW-1185">Reference proteome</keyword>
<accession>A0A4S8MBZ4</accession>
<proteinExistence type="predicted"/>
<dbReference type="AlphaFoldDB" id="A0A4S8MBZ4"/>
<feature type="region of interest" description="Disordered" evidence="1">
    <location>
        <begin position="163"/>
        <end position="184"/>
    </location>
</feature>
<name>A0A4S8MBZ4_DENBC</name>
<gene>
    <name evidence="2" type="ORF">K435DRAFT_794484</name>
</gene>
<protein>
    <submittedName>
        <fullName evidence="2">Uncharacterized protein</fullName>
    </submittedName>
</protein>
<dbReference type="Proteomes" id="UP000297245">
    <property type="component" value="Unassembled WGS sequence"/>
</dbReference>
<evidence type="ECO:0000313" key="3">
    <source>
        <dbReference type="Proteomes" id="UP000297245"/>
    </source>
</evidence>
<reference evidence="2 3" key="1">
    <citation type="journal article" date="2019" name="Nat. Ecol. Evol.">
        <title>Megaphylogeny resolves global patterns of mushroom evolution.</title>
        <authorList>
            <person name="Varga T."/>
            <person name="Krizsan K."/>
            <person name="Foldi C."/>
            <person name="Dima B."/>
            <person name="Sanchez-Garcia M."/>
            <person name="Sanchez-Ramirez S."/>
            <person name="Szollosi G.J."/>
            <person name="Szarkandi J.G."/>
            <person name="Papp V."/>
            <person name="Albert L."/>
            <person name="Andreopoulos W."/>
            <person name="Angelini C."/>
            <person name="Antonin V."/>
            <person name="Barry K.W."/>
            <person name="Bougher N.L."/>
            <person name="Buchanan P."/>
            <person name="Buyck B."/>
            <person name="Bense V."/>
            <person name="Catcheside P."/>
            <person name="Chovatia M."/>
            <person name="Cooper J."/>
            <person name="Damon W."/>
            <person name="Desjardin D."/>
            <person name="Finy P."/>
            <person name="Geml J."/>
            <person name="Haridas S."/>
            <person name="Hughes K."/>
            <person name="Justo A."/>
            <person name="Karasinski D."/>
            <person name="Kautmanova I."/>
            <person name="Kiss B."/>
            <person name="Kocsube S."/>
            <person name="Kotiranta H."/>
            <person name="LaButti K.M."/>
            <person name="Lechner B.E."/>
            <person name="Liimatainen K."/>
            <person name="Lipzen A."/>
            <person name="Lukacs Z."/>
            <person name="Mihaltcheva S."/>
            <person name="Morgado L.N."/>
            <person name="Niskanen T."/>
            <person name="Noordeloos M.E."/>
            <person name="Ohm R.A."/>
            <person name="Ortiz-Santana B."/>
            <person name="Ovrebo C."/>
            <person name="Racz N."/>
            <person name="Riley R."/>
            <person name="Savchenko A."/>
            <person name="Shiryaev A."/>
            <person name="Soop K."/>
            <person name="Spirin V."/>
            <person name="Szebenyi C."/>
            <person name="Tomsovsky M."/>
            <person name="Tulloss R.E."/>
            <person name="Uehling J."/>
            <person name="Grigoriev I.V."/>
            <person name="Vagvolgyi C."/>
            <person name="Papp T."/>
            <person name="Martin F.M."/>
            <person name="Miettinen O."/>
            <person name="Hibbett D.S."/>
            <person name="Nagy L.G."/>
        </authorList>
    </citation>
    <scope>NUCLEOTIDE SEQUENCE [LARGE SCALE GENOMIC DNA]</scope>
    <source>
        <strain evidence="2 3">CBS 962.96</strain>
    </source>
</reference>
<evidence type="ECO:0000313" key="2">
    <source>
        <dbReference type="EMBL" id="THV00028.1"/>
    </source>
</evidence>
<organism evidence="2 3">
    <name type="scientific">Dendrothele bispora (strain CBS 962.96)</name>
    <dbReference type="NCBI Taxonomy" id="1314807"/>
    <lineage>
        <taxon>Eukaryota</taxon>
        <taxon>Fungi</taxon>
        <taxon>Dikarya</taxon>
        <taxon>Basidiomycota</taxon>
        <taxon>Agaricomycotina</taxon>
        <taxon>Agaricomycetes</taxon>
        <taxon>Agaricomycetidae</taxon>
        <taxon>Agaricales</taxon>
        <taxon>Agaricales incertae sedis</taxon>
        <taxon>Dendrothele</taxon>
    </lineage>
</organism>
<sequence>MSLLWNLKIRKVLCIAHGENLDEGILFLKNRLFFGGDVIRLQIGMWPAWVGVIVISRTRINFGNGMWNSNGVDHYQYGVLELELEFIKPDLVPNFGLAPNSKTNPLPLNSIFHEAGGRRFAQGHICITLGHDDSLMLWTVYVNGLVNVMRIVKASDLRMLPDKTKRSVGRTGNGDGKGLEQGSE</sequence>
<evidence type="ECO:0000256" key="1">
    <source>
        <dbReference type="SAM" id="MobiDB-lite"/>
    </source>
</evidence>
<dbReference type="EMBL" id="ML179110">
    <property type="protein sequence ID" value="THV00028.1"/>
    <property type="molecule type" value="Genomic_DNA"/>
</dbReference>